<feature type="chain" id="PRO_5034674055" evidence="3">
    <location>
        <begin position="20"/>
        <end position="1366"/>
    </location>
</feature>
<evidence type="ECO:0000313" key="4">
    <source>
        <dbReference type="Proteomes" id="UP000694846"/>
    </source>
</evidence>
<feature type="compositionally biased region" description="Polar residues" evidence="2">
    <location>
        <begin position="599"/>
        <end position="629"/>
    </location>
</feature>
<feature type="coiled-coil region" evidence="1">
    <location>
        <begin position="1106"/>
        <end position="1140"/>
    </location>
</feature>
<gene>
    <name evidence="5" type="primary">LOC112687235</name>
</gene>
<dbReference type="GeneID" id="112687235"/>
<evidence type="ECO:0000313" key="5">
    <source>
        <dbReference type="RefSeq" id="XP_025415611.1"/>
    </source>
</evidence>
<keyword evidence="4" id="KW-1185">Reference proteome</keyword>
<evidence type="ECO:0000256" key="1">
    <source>
        <dbReference type="SAM" id="Coils"/>
    </source>
</evidence>
<feature type="region of interest" description="Disordered" evidence="2">
    <location>
        <begin position="595"/>
        <end position="629"/>
    </location>
</feature>
<feature type="region of interest" description="Disordered" evidence="2">
    <location>
        <begin position="1299"/>
        <end position="1366"/>
    </location>
</feature>
<reference evidence="5" key="1">
    <citation type="submission" date="2025-08" db="UniProtKB">
        <authorList>
            <consortium name="RefSeq"/>
        </authorList>
    </citation>
    <scope>IDENTIFICATION</scope>
</reference>
<keyword evidence="1" id="KW-0175">Coiled coil</keyword>
<dbReference type="OrthoDB" id="6627676at2759"/>
<feature type="coiled-coil region" evidence="1">
    <location>
        <begin position="908"/>
        <end position="935"/>
    </location>
</feature>
<dbReference type="Proteomes" id="UP000694846">
    <property type="component" value="Unplaced"/>
</dbReference>
<dbReference type="RefSeq" id="XP_025415611.1">
    <property type="nucleotide sequence ID" value="XM_025559826.1"/>
</dbReference>
<proteinExistence type="predicted"/>
<name>A0A8B8FZ29_9HEMI</name>
<feature type="signal peptide" evidence="3">
    <location>
        <begin position="1"/>
        <end position="19"/>
    </location>
</feature>
<accession>A0A8B8FZ29</accession>
<feature type="compositionally biased region" description="Polar residues" evidence="2">
    <location>
        <begin position="325"/>
        <end position="334"/>
    </location>
</feature>
<evidence type="ECO:0000256" key="2">
    <source>
        <dbReference type="SAM" id="MobiDB-lite"/>
    </source>
</evidence>
<feature type="region of interest" description="Disordered" evidence="2">
    <location>
        <begin position="292"/>
        <end position="334"/>
    </location>
</feature>
<keyword evidence="3" id="KW-0732">Signal</keyword>
<feature type="compositionally biased region" description="Polar residues" evidence="2">
    <location>
        <begin position="354"/>
        <end position="363"/>
    </location>
</feature>
<protein>
    <submittedName>
        <fullName evidence="5">Protein PFC0760c-like</fullName>
    </submittedName>
</protein>
<sequence>MFVLKIIVISSAILNIGFSAMQCNSNDVLQFSCHHPECKVENEHILGRLLTKPNDEVNILGYTEDDLFLIKNKKILSIEPKSRISIKNWNPIQNWKHKVNIHKNTFSICEPKIINQSNDESYNDFNNAQISKNTDEKNIQTNDEISKELSIKSFDNTNETNKLNITENEDIDDIIDIETEDELNPDITTKQYESINTDQHFNFEPIEQQTDLNKKINQNNITQSTSPKNLENDVTKEYSLDPVKNNKLDEKLVTDEINNNISPTNEDSLHSTKTDSIPNASHQLFKNTNDNIKDTVNIQDTNNDTEKLKTSNTVNDSANKRESQVYDNSLDNNNTKEFISDSVHKKKTDFVPNTPHQVENSSDNIKDKAKTVSSQNSIKISEIQDNNNSKEIIDETLQNNGSLENITQIDNQSVNDNSKQLSSTEEKIEIINEKDKIIKNNMSKDFNGDNLQDYNNISVINETLQISGSLKNITQTDNQSVNDNSKQLSSTEEKIEIINENNVSKDFNGDNLQDYNNISVISETLQIGGYLENITQTDNQSVNDNSNQLLFTEEKIEIMNENNISKDFNGDNLQDYNNISVINEIQNQPDITKTEIDSESQNISKDPSIKPITSNNDQISGKTSSSPTQDIMNTIEIHPVIANKKEIDQCASEGGCSHSIESNQKYDIEKSKLENKISSDNVYENIKPNDNEQLKKYEPKSFVESFGHPDSCSGVKCLKFNRNLEKIIKPPPINPTQKQANSDETSQSANIDFDVEKTNIINEVIEESHVELSFFDYFQNWISSPTTNSINFLWSIFGDYSNTHNDVYHVQSVEDQKMFQNVNHSELYFITVAVITLLFSLVYYKYQKGTYENYLLTLLATQDQNLLIIEKELSLLKEQSTGSMKSKTEKNSEVETLNNHLTKSEDIILSQSIRIEKLEQEVEELTESGMEMHTLLSSALENSSKNTEKLNSLKSKLFDSENLIITLTQKNFDKTTELEKKNNILKSIQNNVDELTIKNMDLVEENAKISLQLEQNITKNMLKESKLQDEINNLQYELDRQTSSLVAAENEVLLSKNALQEMVSQKFNSTDANKFLSSVKLSVELKSAQQMCEGYKHKLNESLKLNQQYLDKIDVLKSNIANLEDKLEKLERKNEESINKLTILTNFFKEQEKHYLKQINEKAELYISKEGESSILNEQIKSKNQEIVNYKGEIQSLKKEITDQEASFKIQLSAADKKASDYWISFRQAERKLKEMELETAQLRNKLTMVDKKLENGAKSIDSSKDFEDELLDIPLPTVSPDFTLLSLLDFEPPPPILTNQRLPPLGALGQAPSPPIPLSRRHNRSLSPSSPPPSQRSSVFRPLPQRYNYMDRQNSLGHSVESLDK</sequence>
<evidence type="ECO:0000256" key="3">
    <source>
        <dbReference type="SAM" id="SignalP"/>
    </source>
</evidence>
<feature type="coiled-coil region" evidence="1">
    <location>
        <begin position="1180"/>
        <end position="1253"/>
    </location>
</feature>
<organism evidence="4 5">
    <name type="scientific">Sipha flava</name>
    <name type="common">yellow sugarcane aphid</name>
    <dbReference type="NCBI Taxonomy" id="143950"/>
    <lineage>
        <taxon>Eukaryota</taxon>
        <taxon>Metazoa</taxon>
        <taxon>Ecdysozoa</taxon>
        <taxon>Arthropoda</taxon>
        <taxon>Hexapoda</taxon>
        <taxon>Insecta</taxon>
        <taxon>Pterygota</taxon>
        <taxon>Neoptera</taxon>
        <taxon>Paraneoptera</taxon>
        <taxon>Hemiptera</taxon>
        <taxon>Sternorrhyncha</taxon>
        <taxon>Aphidomorpha</taxon>
        <taxon>Aphidoidea</taxon>
        <taxon>Aphididae</taxon>
        <taxon>Sipha</taxon>
    </lineage>
</organism>
<feature type="region of interest" description="Disordered" evidence="2">
    <location>
        <begin position="347"/>
        <end position="373"/>
    </location>
</feature>
<feature type="compositionally biased region" description="Polar residues" evidence="2">
    <location>
        <begin position="292"/>
        <end position="302"/>
    </location>
</feature>
<feature type="coiled-coil region" evidence="1">
    <location>
        <begin position="978"/>
        <end position="1051"/>
    </location>
</feature>